<dbReference type="Pfam" id="PF13639">
    <property type="entry name" value="zf-RING_2"/>
    <property type="match status" value="1"/>
</dbReference>
<evidence type="ECO:0000256" key="13">
    <source>
        <dbReference type="ARBA" id="ARBA00024209"/>
    </source>
</evidence>
<dbReference type="PROSITE" id="PS50089">
    <property type="entry name" value="ZF_RING_2"/>
    <property type="match status" value="1"/>
</dbReference>
<evidence type="ECO:0000256" key="8">
    <source>
        <dbReference type="ARBA" id="ARBA00022771"/>
    </source>
</evidence>
<evidence type="ECO:0000313" key="18">
    <source>
        <dbReference type="EMBL" id="MBA4634006.1"/>
    </source>
</evidence>
<dbReference type="PANTHER" id="PTHR14155">
    <property type="entry name" value="RING FINGER DOMAIN-CONTAINING"/>
    <property type="match status" value="1"/>
</dbReference>
<comment type="similarity">
    <text evidence="13">Belongs to the RING-type zinc finger family. ATL subfamily.</text>
</comment>
<proteinExistence type="inferred from homology"/>
<evidence type="ECO:0000259" key="17">
    <source>
        <dbReference type="PROSITE" id="PS50089"/>
    </source>
</evidence>
<keyword evidence="11 16" id="KW-1133">Transmembrane helix</keyword>
<evidence type="ECO:0000256" key="9">
    <source>
        <dbReference type="ARBA" id="ARBA00022786"/>
    </source>
</evidence>
<comment type="pathway">
    <text evidence="3">Protein modification; protein ubiquitination.</text>
</comment>
<dbReference type="PANTHER" id="PTHR14155:SF632">
    <property type="entry name" value="RING-H2 FINGER PROTEIN ATL17-RELATED"/>
    <property type="match status" value="1"/>
</dbReference>
<organism evidence="18">
    <name type="scientific">Opuntia streptacantha</name>
    <name type="common">Prickly pear cactus</name>
    <name type="synonym">Opuntia cardona</name>
    <dbReference type="NCBI Taxonomy" id="393608"/>
    <lineage>
        <taxon>Eukaryota</taxon>
        <taxon>Viridiplantae</taxon>
        <taxon>Streptophyta</taxon>
        <taxon>Embryophyta</taxon>
        <taxon>Tracheophyta</taxon>
        <taxon>Spermatophyta</taxon>
        <taxon>Magnoliopsida</taxon>
        <taxon>eudicotyledons</taxon>
        <taxon>Gunneridae</taxon>
        <taxon>Pentapetalae</taxon>
        <taxon>Caryophyllales</taxon>
        <taxon>Cactineae</taxon>
        <taxon>Cactaceae</taxon>
        <taxon>Opuntioideae</taxon>
        <taxon>Opuntia</taxon>
    </lineage>
</organism>
<reference evidence="18" key="2">
    <citation type="submission" date="2020-07" db="EMBL/GenBank/DDBJ databases">
        <authorList>
            <person name="Vera ALvarez R."/>
            <person name="Arias-Moreno D.M."/>
            <person name="Jimenez-Jacinto V."/>
            <person name="Jimenez-Bremont J.F."/>
            <person name="Swaminathan K."/>
            <person name="Moose S.P."/>
            <person name="Guerrero-Gonzalez M.L."/>
            <person name="Marino-Ramirez L."/>
            <person name="Landsman D."/>
            <person name="Rodriguez-Kessler M."/>
            <person name="Delgado-Sanchez P."/>
        </authorList>
    </citation>
    <scope>NUCLEOTIDE SEQUENCE</scope>
    <source>
        <tissue evidence="18">Cladode</tissue>
    </source>
</reference>
<feature type="transmembrane region" description="Helical" evidence="16">
    <location>
        <begin position="27"/>
        <end position="49"/>
    </location>
</feature>
<feature type="compositionally biased region" description="Low complexity" evidence="15">
    <location>
        <begin position="153"/>
        <end position="163"/>
    </location>
</feature>
<keyword evidence="5" id="KW-0808">Transferase</keyword>
<keyword evidence="9" id="KW-0833">Ubl conjugation pathway</keyword>
<comment type="subcellular location">
    <subcellularLocation>
        <location evidence="2">Membrane</location>
        <topology evidence="2">Single-pass membrane protein</topology>
    </subcellularLocation>
</comment>
<evidence type="ECO:0000256" key="2">
    <source>
        <dbReference type="ARBA" id="ARBA00004167"/>
    </source>
</evidence>
<evidence type="ECO:0000256" key="3">
    <source>
        <dbReference type="ARBA" id="ARBA00004906"/>
    </source>
</evidence>
<evidence type="ECO:0000256" key="1">
    <source>
        <dbReference type="ARBA" id="ARBA00000900"/>
    </source>
</evidence>
<evidence type="ECO:0000256" key="6">
    <source>
        <dbReference type="ARBA" id="ARBA00022692"/>
    </source>
</evidence>
<dbReference type="InterPro" id="IPR013083">
    <property type="entry name" value="Znf_RING/FYVE/PHD"/>
</dbReference>
<feature type="region of interest" description="Disordered" evidence="15">
    <location>
        <begin position="153"/>
        <end position="177"/>
    </location>
</feature>
<dbReference type="GO" id="GO:0061630">
    <property type="term" value="F:ubiquitin protein ligase activity"/>
    <property type="evidence" value="ECO:0007669"/>
    <property type="project" value="UniProtKB-EC"/>
</dbReference>
<evidence type="ECO:0000256" key="10">
    <source>
        <dbReference type="ARBA" id="ARBA00022833"/>
    </source>
</evidence>
<feature type="compositionally biased region" description="Polar residues" evidence="15">
    <location>
        <begin position="199"/>
        <end position="209"/>
    </location>
</feature>
<keyword evidence="7" id="KW-0479">Metal-binding</keyword>
<dbReference type="EC" id="2.3.2.27" evidence="4"/>
<dbReference type="Gene3D" id="3.30.40.10">
    <property type="entry name" value="Zinc/RING finger domain, C3HC4 (zinc finger)"/>
    <property type="match status" value="1"/>
</dbReference>
<evidence type="ECO:0000256" key="15">
    <source>
        <dbReference type="SAM" id="MobiDB-lite"/>
    </source>
</evidence>
<evidence type="ECO:0000256" key="11">
    <source>
        <dbReference type="ARBA" id="ARBA00022989"/>
    </source>
</evidence>
<comment type="catalytic activity">
    <reaction evidence="1">
        <text>S-ubiquitinyl-[E2 ubiquitin-conjugating enzyme]-L-cysteine + [acceptor protein]-L-lysine = [E2 ubiquitin-conjugating enzyme]-L-cysteine + N(6)-ubiquitinyl-[acceptor protein]-L-lysine.</text>
        <dbReference type="EC" id="2.3.2.27"/>
    </reaction>
</comment>
<reference evidence="18" key="1">
    <citation type="journal article" date="2013" name="J. Plant Res.">
        <title>Effect of fungi and light on seed germination of three Opuntia species from semiarid lands of central Mexico.</title>
        <authorList>
            <person name="Delgado-Sanchez P."/>
            <person name="Jimenez-Bremont J.F."/>
            <person name="Guerrero-Gonzalez Mde L."/>
            <person name="Flores J."/>
        </authorList>
    </citation>
    <scope>NUCLEOTIDE SEQUENCE</scope>
    <source>
        <tissue evidence="18">Cladode</tissue>
    </source>
</reference>
<accession>A0A7C9D5A9</accession>
<name>A0A7C9D5A9_OPUST</name>
<evidence type="ECO:0000256" key="14">
    <source>
        <dbReference type="PROSITE-ProRule" id="PRU00175"/>
    </source>
</evidence>
<feature type="domain" description="RING-type" evidence="17">
    <location>
        <begin position="101"/>
        <end position="143"/>
    </location>
</feature>
<keyword evidence="6 16" id="KW-0812">Transmembrane</keyword>
<protein>
    <recommendedName>
        <fullName evidence="4">RING-type E3 ubiquitin transferase</fullName>
        <ecNumber evidence="4">2.3.2.27</ecNumber>
    </recommendedName>
</protein>
<feature type="region of interest" description="Disordered" evidence="15">
    <location>
        <begin position="196"/>
        <end position="217"/>
    </location>
</feature>
<dbReference type="GO" id="GO:0016020">
    <property type="term" value="C:membrane"/>
    <property type="evidence" value="ECO:0007669"/>
    <property type="project" value="UniProtKB-SubCell"/>
</dbReference>
<evidence type="ECO:0000256" key="5">
    <source>
        <dbReference type="ARBA" id="ARBA00022679"/>
    </source>
</evidence>
<evidence type="ECO:0000256" key="16">
    <source>
        <dbReference type="SAM" id="Phobius"/>
    </source>
</evidence>
<dbReference type="EMBL" id="GISG01088995">
    <property type="protein sequence ID" value="MBA4634006.1"/>
    <property type="molecule type" value="Transcribed_RNA"/>
</dbReference>
<evidence type="ECO:0000256" key="12">
    <source>
        <dbReference type="ARBA" id="ARBA00023136"/>
    </source>
</evidence>
<keyword evidence="12 16" id="KW-0472">Membrane</keyword>
<evidence type="ECO:0000256" key="7">
    <source>
        <dbReference type="ARBA" id="ARBA00022723"/>
    </source>
</evidence>
<keyword evidence="8 14" id="KW-0863">Zinc-finger</keyword>
<dbReference type="GO" id="GO:0008270">
    <property type="term" value="F:zinc ion binding"/>
    <property type="evidence" value="ECO:0007669"/>
    <property type="project" value="UniProtKB-KW"/>
</dbReference>
<dbReference type="AlphaFoldDB" id="A0A7C9D5A9"/>
<dbReference type="SMART" id="SM00184">
    <property type="entry name" value="RING"/>
    <property type="match status" value="1"/>
</dbReference>
<sequence length="217" mass="23550">MDVHGNGISKPEEPDDLAEGYAVSGKVMLASVVAFLLVVLLLVCFHLYSRWSIRRTRRRMRHRFLFPGRLSRPSCGLDAAAIVSIPTFVYPSTAWTKPPECAVCLSEFEDGELGRVLPKCAHRFHVECIDTWLRSRSSCPVCRAPVRPGSTVYVGGSGSSSDSRPIPGNPPLPAPEECRRKSAELAGIVVEMVGGIENPTESVGVSGSKSRIEPDSS</sequence>
<dbReference type="InterPro" id="IPR001841">
    <property type="entry name" value="Znf_RING"/>
</dbReference>
<dbReference type="FunFam" id="3.30.40.10:FF:000187">
    <property type="entry name" value="E3 ubiquitin-protein ligase ATL6"/>
    <property type="match status" value="1"/>
</dbReference>
<dbReference type="SUPFAM" id="SSF57850">
    <property type="entry name" value="RING/U-box"/>
    <property type="match status" value="1"/>
</dbReference>
<keyword evidence="10" id="KW-0862">Zinc</keyword>
<evidence type="ECO:0000256" key="4">
    <source>
        <dbReference type="ARBA" id="ARBA00012483"/>
    </source>
</evidence>
<dbReference type="CDD" id="cd16461">
    <property type="entry name" value="RING-H2_EL5-like"/>
    <property type="match status" value="1"/>
</dbReference>
<dbReference type="InterPro" id="IPR053238">
    <property type="entry name" value="RING-H2_zinc_finger"/>
</dbReference>